<evidence type="ECO:0000256" key="3">
    <source>
        <dbReference type="ARBA" id="ARBA00022692"/>
    </source>
</evidence>
<evidence type="ECO:0000256" key="8">
    <source>
        <dbReference type="SAM" id="MobiDB-lite"/>
    </source>
</evidence>
<dbReference type="GO" id="GO:0005789">
    <property type="term" value="C:endoplasmic reticulum membrane"/>
    <property type="evidence" value="ECO:0007669"/>
    <property type="project" value="UniProtKB-SubCell"/>
</dbReference>
<comment type="caution">
    <text evidence="9">The sequence shown here is derived from an EMBL/GenBank/DDBJ whole genome shotgun (WGS) entry which is preliminary data.</text>
</comment>
<organism evidence="9 10">
    <name type="scientific">Rhodotorula diobovata</name>
    <dbReference type="NCBI Taxonomy" id="5288"/>
    <lineage>
        <taxon>Eukaryota</taxon>
        <taxon>Fungi</taxon>
        <taxon>Dikarya</taxon>
        <taxon>Basidiomycota</taxon>
        <taxon>Pucciniomycotina</taxon>
        <taxon>Microbotryomycetes</taxon>
        <taxon>Sporidiobolales</taxon>
        <taxon>Sporidiobolaceae</taxon>
        <taxon>Rhodotorula</taxon>
    </lineage>
</organism>
<dbReference type="OrthoDB" id="1716531at2759"/>
<feature type="transmembrane region" description="Helical" evidence="7">
    <location>
        <begin position="134"/>
        <end position="152"/>
    </location>
</feature>
<dbReference type="PANTHER" id="PTHR11009">
    <property type="entry name" value="DER1-LIKE PROTEIN, DERLIN"/>
    <property type="match status" value="1"/>
</dbReference>
<keyword evidence="4 7" id="KW-0256">Endoplasmic reticulum</keyword>
<dbReference type="STRING" id="5288.A0A5C5G514"/>
<protein>
    <recommendedName>
        <fullName evidence="7">Derlin</fullName>
    </recommendedName>
</protein>
<keyword evidence="10" id="KW-1185">Reference proteome</keyword>
<evidence type="ECO:0000256" key="2">
    <source>
        <dbReference type="ARBA" id="ARBA00008917"/>
    </source>
</evidence>
<feature type="transmembrane region" description="Helical" evidence="7">
    <location>
        <begin position="12"/>
        <end position="31"/>
    </location>
</feature>
<gene>
    <name evidence="9" type="ORF">DMC30DRAFT_11499</name>
</gene>
<comment type="function">
    <text evidence="7">May be involved in the degradation of misfolded endoplasmic reticulum (ER) luminal proteins.</text>
</comment>
<evidence type="ECO:0000256" key="1">
    <source>
        <dbReference type="ARBA" id="ARBA00004477"/>
    </source>
</evidence>
<dbReference type="Pfam" id="PF04511">
    <property type="entry name" value="DER1"/>
    <property type="match status" value="1"/>
</dbReference>
<dbReference type="InterPro" id="IPR007599">
    <property type="entry name" value="DER1"/>
</dbReference>
<dbReference type="SUPFAM" id="SSF144091">
    <property type="entry name" value="Rhomboid-like"/>
    <property type="match status" value="1"/>
</dbReference>
<dbReference type="EMBL" id="SOZI01000010">
    <property type="protein sequence ID" value="TNY23589.1"/>
    <property type="molecule type" value="Genomic_DNA"/>
</dbReference>
<dbReference type="Proteomes" id="UP000311382">
    <property type="component" value="Unassembled WGS sequence"/>
</dbReference>
<reference evidence="9 10" key="1">
    <citation type="submission" date="2019-03" db="EMBL/GenBank/DDBJ databases">
        <title>Rhodosporidium diobovatum UCD-FST 08-225 genome sequencing, assembly, and annotation.</title>
        <authorList>
            <person name="Fakankun I.U."/>
            <person name="Fristensky B."/>
            <person name="Levin D.B."/>
        </authorList>
    </citation>
    <scope>NUCLEOTIDE SEQUENCE [LARGE SCALE GENOMIC DNA]</scope>
    <source>
        <strain evidence="9 10">UCD-FST 08-225</strain>
    </source>
</reference>
<evidence type="ECO:0000313" key="9">
    <source>
        <dbReference type="EMBL" id="TNY23589.1"/>
    </source>
</evidence>
<feature type="compositionally biased region" description="Gly residues" evidence="8">
    <location>
        <begin position="246"/>
        <end position="262"/>
    </location>
</feature>
<evidence type="ECO:0000256" key="4">
    <source>
        <dbReference type="ARBA" id="ARBA00022824"/>
    </source>
</evidence>
<proteinExistence type="inferred from homology"/>
<dbReference type="InterPro" id="IPR035952">
    <property type="entry name" value="Rhomboid-like_sf"/>
</dbReference>
<evidence type="ECO:0000256" key="5">
    <source>
        <dbReference type="ARBA" id="ARBA00022989"/>
    </source>
</evidence>
<feature type="transmembrane region" description="Helical" evidence="7">
    <location>
        <begin position="51"/>
        <end position="71"/>
    </location>
</feature>
<feature type="transmembrane region" description="Helical" evidence="7">
    <location>
        <begin position="83"/>
        <end position="104"/>
    </location>
</feature>
<sequence>MDEIRKVPPFTRTVVLGVILTTLPVILHLVSPYAVAFVPHRVANNWELHRLVLPFLFGGGGIQLVFSLIMLFRSLKELEEGHFASRLADMTWAFVLICAGIIGLNTPLQNPWLFAPFNLAIIHLWAQTNAMHQVNLYGILTLPAPYFPWAMLAMDLLQGGPGAALRSFTGMVAAHAYFFAAVIYPRQNNNRLPALVSSLLSPPQLLINALGNGAAVPSSFAASSPSGTSSYRTAFGTAFRPSAAGAGGRTLGGAPGGGGGGPAAPAGRGAAGSSTAVRGAGAAGGGAGGERTAQHRWGSGQRLGSD</sequence>
<feature type="region of interest" description="Disordered" evidence="8">
    <location>
        <begin position="246"/>
        <end position="306"/>
    </location>
</feature>
<keyword evidence="6 7" id="KW-0472">Membrane</keyword>
<name>A0A5C5G514_9BASI</name>
<keyword evidence="3 7" id="KW-0812">Transmembrane</keyword>
<comment type="subcellular location">
    <subcellularLocation>
        <location evidence="1 7">Endoplasmic reticulum membrane</location>
        <topology evidence="1 7">Multi-pass membrane protein</topology>
    </subcellularLocation>
</comment>
<evidence type="ECO:0000256" key="7">
    <source>
        <dbReference type="RuleBase" id="RU363059"/>
    </source>
</evidence>
<comment type="similarity">
    <text evidence="2 7">Belongs to the derlin family.</text>
</comment>
<feature type="compositionally biased region" description="Low complexity" evidence="8">
    <location>
        <begin position="263"/>
        <end position="280"/>
    </location>
</feature>
<accession>A0A5C5G514</accession>
<keyword evidence="5 7" id="KW-1133">Transmembrane helix</keyword>
<evidence type="ECO:0000313" key="10">
    <source>
        <dbReference type="Proteomes" id="UP000311382"/>
    </source>
</evidence>
<dbReference type="GO" id="GO:0006950">
    <property type="term" value="P:response to stress"/>
    <property type="evidence" value="ECO:0007669"/>
    <property type="project" value="UniProtKB-ARBA"/>
</dbReference>
<evidence type="ECO:0000256" key="6">
    <source>
        <dbReference type="ARBA" id="ARBA00023136"/>
    </source>
</evidence>
<dbReference type="AlphaFoldDB" id="A0A5C5G514"/>
<feature type="transmembrane region" description="Helical" evidence="7">
    <location>
        <begin position="164"/>
        <end position="184"/>
    </location>
</feature>